<dbReference type="PATRIC" id="fig|317.243.peg.4295"/>
<dbReference type="PANTHER" id="PTHR38776:SF1">
    <property type="entry name" value="MLTA-INTERACTING PROTEIN-RELATED"/>
    <property type="match status" value="1"/>
</dbReference>
<dbReference type="GO" id="GO:0009279">
    <property type="term" value="C:cell outer membrane"/>
    <property type="evidence" value="ECO:0007669"/>
    <property type="project" value="UniProtKB-SubCell"/>
</dbReference>
<name>A0A1C7Z9X0_PSESX</name>
<proteinExistence type="inferred from homology"/>
<dbReference type="EMBL" id="LGSI01000020">
    <property type="protein sequence ID" value="OCR26139.1"/>
    <property type="molecule type" value="Genomic_DNA"/>
</dbReference>
<evidence type="ECO:0000313" key="6">
    <source>
        <dbReference type="EMBL" id="OCR26139.1"/>
    </source>
</evidence>
<accession>A0A1C7Z9X0</accession>
<evidence type="ECO:0000313" key="7">
    <source>
        <dbReference type="Proteomes" id="UP000093104"/>
    </source>
</evidence>
<dbReference type="InterPro" id="IPR010583">
    <property type="entry name" value="MipA"/>
</dbReference>
<evidence type="ECO:0000256" key="2">
    <source>
        <dbReference type="ARBA" id="ARBA00005722"/>
    </source>
</evidence>
<evidence type="ECO:0000256" key="3">
    <source>
        <dbReference type="ARBA" id="ARBA00022729"/>
    </source>
</evidence>
<comment type="similarity">
    <text evidence="2">Belongs to the MipA/OmpV family.</text>
</comment>
<comment type="caution">
    <text evidence="6">The sequence shown here is derived from an EMBL/GenBank/DDBJ whole genome shotgun (WGS) entry which is preliminary data.</text>
</comment>
<evidence type="ECO:0000256" key="5">
    <source>
        <dbReference type="ARBA" id="ARBA00023237"/>
    </source>
</evidence>
<dbReference type="Pfam" id="PF06629">
    <property type="entry name" value="MipA"/>
    <property type="match status" value="1"/>
</dbReference>
<keyword evidence="4" id="KW-0472">Membrane</keyword>
<reference evidence="6 7" key="1">
    <citation type="submission" date="2015-07" db="EMBL/GenBank/DDBJ databases">
        <title>Draft genome sequence of a diazotrophic, plant growth-promoting rhizobacterium of the Pseudomonas syringae complex.</title>
        <authorList>
            <person name="Patten C.L."/>
            <person name="Jeong H."/>
        </authorList>
    </citation>
    <scope>NUCLEOTIDE SEQUENCE [LARGE SCALE GENOMIC DNA]</scope>
    <source>
        <strain evidence="6 7">GR12-2</strain>
    </source>
</reference>
<dbReference type="Proteomes" id="UP000093104">
    <property type="component" value="Unassembled WGS sequence"/>
</dbReference>
<protein>
    <submittedName>
        <fullName evidence="6">Membrane protein</fullName>
    </submittedName>
</protein>
<sequence length="218" mass="24528">MGLGAAMERRAYRDFDDKAQPIPILTYENKWISLGFPSIDIKLPSVGPVNFRLRARYANDGYEDNDSPYLDGMTERKNSIWLGGAAIWRNDLVNLSAEALVDGSGNSNGSRFKLQADRRFAAGAWGFTPRAAVHLLDSNFVDYYYGVRPLEVRAERVQYSGESTTNFELGLRTDYSFSSKQMVFLDLGATYLGSSIKDSPLVEREQQTGVRAGYIYRF</sequence>
<keyword evidence="5" id="KW-0998">Cell outer membrane</keyword>
<organism evidence="6 7">
    <name type="scientific">Pseudomonas syringae</name>
    <dbReference type="NCBI Taxonomy" id="317"/>
    <lineage>
        <taxon>Bacteria</taxon>
        <taxon>Pseudomonadati</taxon>
        <taxon>Pseudomonadota</taxon>
        <taxon>Gammaproteobacteria</taxon>
        <taxon>Pseudomonadales</taxon>
        <taxon>Pseudomonadaceae</taxon>
        <taxon>Pseudomonas</taxon>
    </lineage>
</organism>
<evidence type="ECO:0000256" key="4">
    <source>
        <dbReference type="ARBA" id="ARBA00023136"/>
    </source>
</evidence>
<evidence type="ECO:0000256" key="1">
    <source>
        <dbReference type="ARBA" id="ARBA00004442"/>
    </source>
</evidence>
<dbReference type="PANTHER" id="PTHR38776">
    <property type="entry name" value="MLTA-INTERACTING PROTEIN-RELATED"/>
    <property type="match status" value="1"/>
</dbReference>
<keyword evidence="3" id="KW-0732">Signal</keyword>
<dbReference type="AlphaFoldDB" id="A0A1C7Z9X0"/>
<gene>
    <name evidence="6" type="ORF">AFK24_06290</name>
</gene>
<comment type="subcellular location">
    <subcellularLocation>
        <location evidence="1">Cell outer membrane</location>
    </subcellularLocation>
</comment>